<evidence type="ECO:0000256" key="9">
    <source>
        <dbReference type="PIRSR" id="PIRSR000439-1"/>
    </source>
</evidence>
<evidence type="ECO:0000256" key="8">
    <source>
        <dbReference type="ARBA" id="ARBA00023315"/>
    </source>
</evidence>
<dbReference type="VEuPathDB" id="AmoebaDB:NfTy_082430"/>
<gene>
    <name evidence="12" type="ORF">FDP41_010095</name>
</gene>
<organism evidence="12 13">
    <name type="scientific">Naegleria fowleri</name>
    <name type="common">Brain eating amoeba</name>
    <dbReference type="NCBI Taxonomy" id="5763"/>
    <lineage>
        <taxon>Eukaryota</taxon>
        <taxon>Discoba</taxon>
        <taxon>Heterolobosea</taxon>
        <taxon>Tetramitia</taxon>
        <taxon>Eutetramitia</taxon>
        <taxon>Vahlkampfiidae</taxon>
        <taxon>Naegleria</taxon>
    </lineage>
</organism>
<keyword evidence="4 11" id="KW-0812">Transmembrane</keyword>
<accession>A0A6A5B9Q3</accession>
<feature type="compositionally biased region" description="Low complexity" evidence="10">
    <location>
        <begin position="7"/>
        <end position="26"/>
    </location>
</feature>
<keyword evidence="5" id="KW-0256">Endoplasmic reticulum</keyword>
<evidence type="ECO:0000256" key="4">
    <source>
        <dbReference type="ARBA" id="ARBA00022692"/>
    </source>
</evidence>
<dbReference type="GO" id="GO:0005789">
    <property type="term" value="C:endoplasmic reticulum membrane"/>
    <property type="evidence" value="ECO:0007669"/>
    <property type="project" value="UniProtKB-SubCell"/>
</dbReference>
<feature type="transmembrane region" description="Helical" evidence="11">
    <location>
        <begin position="358"/>
        <end position="381"/>
    </location>
</feature>
<feature type="region of interest" description="Disordered" evidence="10">
    <location>
        <begin position="573"/>
        <end position="624"/>
    </location>
</feature>
<comment type="caution">
    <text evidence="12">The sequence shown here is derived from an EMBL/GenBank/DDBJ whole genome shotgun (WGS) entry which is preliminary data.</text>
</comment>
<protein>
    <recommendedName>
        <fullName evidence="14">O-acyltransferase</fullName>
    </recommendedName>
</protein>
<reference evidence="12 13" key="1">
    <citation type="journal article" date="2019" name="Sci. Rep.">
        <title>Nanopore sequencing improves the draft genome of the human pathogenic amoeba Naegleria fowleri.</title>
        <authorList>
            <person name="Liechti N."/>
            <person name="Schurch N."/>
            <person name="Bruggmann R."/>
            <person name="Wittwer M."/>
        </authorList>
    </citation>
    <scope>NUCLEOTIDE SEQUENCE [LARGE SCALE GENOMIC DNA]</scope>
    <source>
        <strain evidence="12 13">ATCC 30894</strain>
    </source>
</reference>
<sequence length="755" mass="87079">MARKKGSSPSSPLSSSTTTPTTASNSGDQSGDQREMNPSRNHHPNHHNMDHPRQDKKKNIEISPIEIKQGQTNTSEGSSTTTSFVNKNVIQGSLSDQKRRATPVIVSVEDFFKERPSLLTIEDDQDDEEETSDSEQDIVNIQKKTESKKKVSFDGFLNLGLIFLTAMTLRVMIDNLTERGLLIPNFALLFCISDELIKRSFVDVLVFTVSYNCALYLNSCIGMYIVERVGGKNMDNTNVLATFLKLVEQIIYYLLTFAYIGLFVMTIFLKRLSLMVNLVMVFTMMIYVMKGFSYYQYTKRRFFTTAPLKVNPDSDDERNIHLPTTPISFWKEYCYFLFVPTLCFFRNYPMSKTVRISFIVKQCVYLVLCGAVAWIIFIQYLEPIFRASATLNIQPPSIEYISKLFEKNATSPSQQVFNIFKQQSTVAQSNYFSNLGKFCYLMLKVSFPWFLTWLIISFAFFHCYLNILAEITRFGDRRFFLDWWNCQDFQAFWKNWNLPVHQWLLRHIYFKSLGSGGSKTISVFFTFLTSAILHELCMALIFRSVKLYFFAAMLVQVPFVLLGQYINHKRKIKQAKSEQESGTSSPTSSASSVATTTGDSDSMNSATCSHENKKEQQIADPSPRKSLREIEKKLLEIKQSFHKKLKSRRGKELLQRLGNISMWLSLFAGQPLLCLLYFHDWYSFESMICDVNNSKYGYHLMFDRWSDSFSFNSSSILPNLFSNQLVSGEWRLILEQLLSYTTSALRSCYATVLHR</sequence>
<feature type="compositionally biased region" description="Low complexity" evidence="10">
    <location>
        <begin position="581"/>
        <end position="602"/>
    </location>
</feature>
<comment type="similarity">
    <text evidence="2">Belongs to the membrane-bound acyltransferase family. Sterol o-acyltransferase subfamily.</text>
</comment>
<feature type="transmembrane region" description="Helical" evidence="11">
    <location>
        <begin position="151"/>
        <end position="173"/>
    </location>
</feature>
<dbReference type="VEuPathDB" id="AmoebaDB:NF0121770"/>
<evidence type="ECO:0008006" key="14">
    <source>
        <dbReference type="Google" id="ProtNLM"/>
    </source>
</evidence>
<evidence type="ECO:0000256" key="11">
    <source>
        <dbReference type="SAM" id="Phobius"/>
    </source>
</evidence>
<dbReference type="EMBL" id="VFQX01000074">
    <property type="protein sequence ID" value="KAF0971872.1"/>
    <property type="molecule type" value="Genomic_DNA"/>
</dbReference>
<dbReference type="Pfam" id="PF03062">
    <property type="entry name" value="MBOAT"/>
    <property type="match status" value="1"/>
</dbReference>
<keyword evidence="6 11" id="KW-1133">Transmembrane helix</keyword>
<comment type="subcellular location">
    <subcellularLocation>
        <location evidence="1">Endoplasmic reticulum membrane</location>
        <topology evidence="1">Multi-pass membrane protein</topology>
    </subcellularLocation>
</comment>
<feature type="region of interest" description="Disordered" evidence="10">
    <location>
        <begin position="1"/>
        <end position="61"/>
    </location>
</feature>
<dbReference type="InterPro" id="IPR004299">
    <property type="entry name" value="MBOAT_fam"/>
</dbReference>
<feature type="transmembrane region" description="Helical" evidence="11">
    <location>
        <begin position="204"/>
        <end position="226"/>
    </location>
</feature>
<dbReference type="OMA" id="AFFHCYL"/>
<keyword evidence="8" id="KW-0012">Acyltransferase</keyword>
<feature type="transmembrane region" description="Helical" evidence="11">
    <location>
        <begin position="450"/>
        <end position="469"/>
    </location>
</feature>
<dbReference type="PIRSF" id="PIRSF000439">
    <property type="entry name" value="Oat_ACAT_DAG_ARE"/>
    <property type="match status" value="1"/>
</dbReference>
<dbReference type="PANTHER" id="PTHR10408">
    <property type="entry name" value="STEROL O-ACYLTRANSFERASE"/>
    <property type="match status" value="1"/>
</dbReference>
<dbReference type="OrthoDB" id="10039049at2759"/>
<feature type="active site" evidence="9">
    <location>
        <position position="534"/>
    </location>
</feature>
<evidence type="ECO:0000256" key="5">
    <source>
        <dbReference type="ARBA" id="ARBA00022824"/>
    </source>
</evidence>
<keyword evidence="3" id="KW-0808">Transferase</keyword>
<feature type="transmembrane region" description="Helical" evidence="11">
    <location>
        <begin position="276"/>
        <end position="295"/>
    </location>
</feature>
<proteinExistence type="inferred from homology"/>
<evidence type="ECO:0000256" key="10">
    <source>
        <dbReference type="SAM" id="MobiDB-lite"/>
    </source>
</evidence>
<name>A0A6A5B9Q3_NAEFO</name>
<dbReference type="GO" id="GO:0008374">
    <property type="term" value="F:O-acyltransferase activity"/>
    <property type="evidence" value="ECO:0007669"/>
    <property type="project" value="InterPro"/>
</dbReference>
<feature type="transmembrane region" description="Helical" evidence="11">
    <location>
        <begin position="657"/>
        <end position="678"/>
    </location>
</feature>
<evidence type="ECO:0000313" key="13">
    <source>
        <dbReference type="Proteomes" id="UP000444721"/>
    </source>
</evidence>
<evidence type="ECO:0000313" key="12">
    <source>
        <dbReference type="EMBL" id="KAF0971872.1"/>
    </source>
</evidence>
<dbReference type="RefSeq" id="XP_044556588.1">
    <property type="nucleotide sequence ID" value="XM_044700356.1"/>
</dbReference>
<keyword evidence="13" id="KW-1185">Reference proteome</keyword>
<dbReference type="Proteomes" id="UP000444721">
    <property type="component" value="Unassembled WGS sequence"/>
</dbReference>
<feature type="transmembrane region" description="Helical" evidence="11">
    <location>
        <begin position="521"/>
        <end position="541"/>
    </location>
</feature>
<feature type="compositionally biased region" description="Basic and acidic residues" evidence="10">
    <location>
        <begin position="610"/>
        <end position="624"/>
    </location>
</feature>
<dbReference type="GeneID" id="68117310"/>
<feature type="compositionally biased region" description="Basic and acidic residues" evidence="10">
    <location>
        <begin position="47"/>
        <end position="60"/>
    </location>
</feature>
<evidence type="ECO:0000256" key="7">
    <source>
        <dbReference type="ARBA" id="ARBA00023136"/>
    </source>
</evidence>
<evidence type="ECO:0000256" key="2">
    <source>
        <dbReference type="ARBA" id="ARBA00009010"/>
    </source>
</evidence>
<dbReference type="InterPro" id="IPR014371">
    <property type="entry name" value="Oat_ACAT_DAG_ARE"/>
</dbReference>
<evidence type="ECO:0000256" key="1">
    <source>
        <dbReference type="ARBA" id="ARBA00004477"/>
    </source>
</evidence>
<dbReference type="AlphaFoldDB" id="A0A6A5B9Q3"/>
<feature type="transmembrane region" description="Helical" evidence="11">
    <location>
        <begin position="250"/>
        <end position="269"/>
    </location>
</feature>
<feature type="transmembrane region" description="Helical" evidence="11">
    <location>
        <begin position="547"/>
        <end position="566"/>
    </location>
</feature>
<keyword evidence="7 11" id="KW-0472">Membrane</keyword>
<dbReference type="VEuPathDB" id="AmoebaDB:FDP41_010095"/>
<evidence type="ECO:0000256" key="3">
    <source>
        <dbReference type="ARBA" id="ARBA00022679"/>
    </source>
</evidence>
<evidence type="ECO:0000256" key="6">
    <source>
        <dbReference type="ARBA" id="ARBA00022989"/>
    </source>
</evidence>